<evidence type="ECO:0000313" key="8">
    <source>
        <dbReference type="EMBL" id="RKJ99140.1"/>
    </source>
</evidence>
<keyword evidence="3 6" id="KW-1133">Transmembrane helix</keyword>
<accession>A0A3R7FHT9</accession>
<keyword evidence="8" id="KW-0436">Ligase</keyword>
<dbReference type="GO" id="GO:0016874">
    <property type="term" value="F:ligase activity"/>
    <property type="evidence" value="ECO:0007669"/>
    <property type="project" value="UniProtKB-KW"/>
</dbReference>
<dbReference type="GO" id="GO:0016020">
    <property type="term" value="C:membrane"/>
    <property type="evidence" value="ECO:0007669"/>
    <property type="project" value="UniProtKB-SubCell"/>
</dbReference>
<dbReference type="PANTHER" id="PTHR37422:SF23">
    <property type="entry name" value="TEICHURONIC ACID BIOSYNTHESIS PROTEIN TUAE"/>
    <property type="match status" value="1"/>
</dbReference>
<dbReference type="EMBL" id="NKDB02000001">
    <property type="protein sequence ID" value="RKJ99140.1"/>
    <property type="molecule type" value="Genomic_DNA"/>
</dbReference>
<feature type="transmembrane region" description="Helical" evidence="6">
    <location>
        <begin position="377"/>
        <end position="400"/>
    </location>
</feature>
<feature type="transmembrane region" description="Helical" evidence="6">
    <location>
        <begin position="229"/>
        <end position="250"/>
    </location>
</feature>
<comment type="caution">
    <text evidence="8">The sequence shown here is derived from an EMBL/GenBank/DDBJ whole genome shotgun (WGS) entry which is preliminary data.</text>
</comment>
<dbReference type="AlphaFoldDB" id="A0A3R7FHT9"/>
<evidence type="ECO:0000259" key="7">
    <source>
        <dbReference type="Pfam" id="PF04932"/>
    </source>
</evidence>
<keyword evidence="2 6" id="KW-0812">Transmembrane</keyword>
<feature type="transmembrane region" description="Helical" evidence="6">
    <location>
        <begin position="62"/>
        <end position="81"/>
    </location>
</feature>
<evidence type="ECO:0000256" key="1">
    <source>
        <dbReference type="ARBA" id="ARBA00004141"/>
    </source>
</evidence>
<evidence type="ECO:0000256" key="3">
    <source>
        <dbReference type="ARBA" id="ARBA00022989"/>
    </source>
</evidence>
<keyword evidence="4 6" id="KW-0472">Membrane</keyword>
<dbReference type="RefSeq" id="WP_094435756.1">
    <property type="nucleotide sequence ID" value="NZ_NKDB02000001.1"/>
</dbReference>
<feature type="region of interest" description="Disordered" evidence="5">
    <location>
        <begin position="431"/>
        <end position="450"/>
    </location>
</feature>
<dbReference type="InterPro" id="IPR051533">
    <property type="entry name" value="WaaL-like"/>
</dbReference>
<comment type="subcellular location">
    <subcellularLocation>
        <location evidence="1">Membrane</location>
        <topology evidence="1">Multi-pass membrane protein</topology>
    </subcellularLocation>
</comment>
<feature type="transmembrane region" description="Helical" evidence="6">
    <location>
        <begin position="182"/>
        <end position="199"/>
    </location>
</feature>
<dbReference type="Pfam" id="PF04932">
    <property type="entry name" value="Wzy_C"/>
    <property type="match status" value="1"/>
</dbReference>
<dbReference type="InterPro" id="IPR007016">
    <property type="entry name" value="O-antigen_ligase-rel_domated"/>
</dbReference>
<feature type="transmembrane region" description="Helical" evidence="6">
    <location>
        <begin position="157"/>
        <end position="175"/>
    </location>
</feature>
<evidence type="ECO:0000256" key="2">
    <source>
        <dbReference type="ARBA" id="ARBA00022692"/>
    </source>
</evidence>
<protein>
    <submittedName>
        <fullName evidence="8">O-antigen ligase domain-containing protein</fullName>
    </submittedName>
</protein>
<evidence type="ECO:0000256" key="4">
    <source>
        <dbReference type="ARBA" id="ARBA00023136"/>
    </source>
</evidence>
<feature type="transmembrane region" description="Helical" evidence="6">
    <location>
        <begin position="332"/>
        <end position="356"/>
    </location>
</feature>
<feature type="domain" description="O-antigen ligase-related" evidence="7">
    <location>
        <begin position="190"/>
        <end position="343"/>
    </location>
</feature>
<evidence type="ECO:0000313" key="9">
    <source>
        <dbReference type="Proteomes" id="UP000216225"/>
    </source>
</evidence>
<feature type="transmembrane region" description="Helical" evidence="6">
    <location>
        <begin position="406"/>
        <end position="423"/>
    </location>
</feature>
<evidence type="ECO:0000256" key="6">
    <source>
        <dbReference type="SAM" id="Phobius"/>
    </source>
</evidence>
<reference evidence="8 9" key="1">
    <citation type="submission" date="2018-09" db="EMBL/GenBank/DDBJ databases">
        <title>Genome comparison of Alicycliphilus sp. BQ1, a polyurethanolytic bacterium, with its closest phylogenetic relatives Alicycliphilus denitrificans BC and K601, unable to attack polyurethane.</title>
        <authorList>
            <person name="Loza-Tavera H."/>
            <person name="Lozano L."/>
            <person name="Cevallos M."/>
            <person name="Maya-Lucas O."/>
            <person name="Garcia-Mena J."/>
            <person name="Hernandez J."/>
        </authorList>
    </citation>
    <scope>NUCLEOTIDE SEQUENCE [LARGE SCALE GENOMIC DNA]</scope>
    <source>
        <strain evidence="8 9">BQ1</strain>
    </source>
</reference>
<gene>
    <name evidence="8" type="ORF">CE154_005215</name>
</gene>
<feature type="transmembrane region" description="Helical" evidence="6">
    <location>
        <begin position="205"/>
        <end position="222"/>
    </location>
</feature>
<feature type="transmembrane region" description="Helical" evidence="6">
    <location>
        <begin position="20"/>
        <end position="50"/>
    </location>
</feature>
<feature type="transmembrane region" description="Helical" evidence="6">
    <location>
        <begin position="118"/>
        <end position="137"/>
    </location>
</feature>
<evidence type="ECO:0000256" key="5">
    <source>
        <dbReference type="SAM" id="MobiDB-lite"/>
    </source>
</evidence>
<organism evidence="8 9">
    <name type="scientific">Alicycliphilus denitrificans</name>
    <dbReference type="NCBI Taxonomy" id="179636"/>
    <lineage>
        <taxon>Bacteria</taxon>
        <taxon>Pseudomonadati</taxon>
        <taxon>Pseudomonadota</taxon>
        <taxon>Betaproteobacteria</taxon>
        <taxon>Burkholderiales</taxon>
        <taxon>Comamonadaceae</taxon>
        <taxon>Alicycliphilus</taxon>
    </lineage>
</organism>
<name>A0A3R7FHT9_9BURK</name>
<proteinExistence type="predicted"/>
<feature type="transmembrane region" description="Helical" evidence="6">
    <location>
        <begin position="93"/>
        <end position="111"/>
    </location>
</feature>
<sequence>MTTLESFLGAPPWPRQLATAALFLLPALALTVQSGYSYGAALLLIGALCSLRRWPFAAQDRWTWGFAAAMGGMGFFWWLLANPQESLGGEWDRPSKFALGIACLLFVSPTAPRPRAQFWGLLAGCLGAGAVALWQVHVEGAPRASGFPSGKTNAIQWGNLALLLGTMLAVQAIALREHLGRAALALAGLAALMALNASVLSLSRGGWLALLLASPAGLYLLWRFDRRALWRMLGGAAVVLAVLGAANHAVLAERWNVMEKEMLVYDTEREAGNSVGQRLEHWRFAWEVGLEKPVFGWGMRGYLEEKEKRVAAGQYEPSIVEYIYTHNEPLDMFVKAGIVGVAWLLLFYAVPLCMFWPTRARAAAYAGQGAEVRSQMLALRLGGVCIPLLYAGFGMTQVFFAHNSGIMFYLFMTMLTWAAVLGMDAQYAGGPGASSSPLPHVPSTERQSRA</sequence>
<dbReference type="Proteomes" id="UP000216225">
    <property type="component" value="Unassembled WGS sequence"/>
</dbReference>
<dbReference type="PANTHER" id="PTHR37422">
    <property type="entry name" value="TEICHURONIC ACID BIOSYNTHESIS PROTEIN TUAE"/>
    <property type="match status" value="1"/>
</dbReference>